<gene>
    <name evidence="2" type="ORF">RUMHYD_01950</name>
</gene>
<proteinExistence type="predicted"/>
<keyword evidence="1" id="KW-1133">Transmembrane helix</keyword>
<organism evidence="2 3">
    <name type="scientific">Blautia hydrogenotrophica (strain DSM 10507 / JCM 14656 / S5a33)</name>
    <name type="common">Ruminococcus hydrogenotrophicus</name>
    <dbReference type="NCBI Taxonomy" id="476272"/>
    <lineage>
        <taxon>Bacteria</taxon>
        <taxon>Bacillati</taxon>
        <taxon>Bacillota</taxon>
        <taxon>Clostridia</taxon>
        <taxon>Lachnospirales</taxon>
        <taxon>Lachnospiraceae</taxon>
        <taxon>Blautia</taxon>
    </lineage>
</organism>
<dbReference type="Proteomes" id="UP000003100">
    <property type="component" value="Unassembled WGS sequence"/>
</dbReference>
<reference evidence="2 3" key="2">
    <citation type="submission" date="2009-02" db="EMBL/GenBank/DDBJ databases">
        <title>Draft genome sequence of Blautia hydrogenotrophica DSM 10507 (Ruminococcus hydrogenotrophicus DSM 10507).</title>
        <authorList>
            <person name="Sudarsanam P."/>
            <person name="Ley R."/>
            <person name="Guruge J."/>
            <person name="Turnbaugh P.J."/>
            <person name="Mahowald M."/>
            <person name="Liep D."/>
            <person name="Gordon J."/>
        </authorList>
    </citation>
    <scope>NUCLEOTIDE SEQUENCE [LARGE SCALE GENOMIC DNA]</scope>
    <source>
        <strain evidence="3">DSM 10507 / JCM 14656 / S5a33</strain>
    </source>
</reference>
<dbReference type="PATRIC" id="fig|476272.21.peg.1989"/>
<comment type="caution">
    <text evidence="2">The sequence shown here is derived from an EMBL/GenBank/DDBJ whole genome shotgun (WGS) entry which is preliminary data.</text>
</comment>
<evidence type="ECO:0008006" key="4">
    <source>
        <dbReference type="Google" id="ProtNLM"/>
    </source>
</evidence>
<keyword evidence="3" id="KW-1185">Reference proteome</keyword>
<evidence type="ECO:0000313" key="2">
    <source>
        <dbReference type="EMBL" id="EEG49139.1"/>
    </source>
</evidence>
<dbReference type="EMBL" id="ACBZ01000101">
    <property type="protein sequence ID" value="EEG49139.1"/>
    <property type="molecule type" value="Genomic_DNA"/>
</dbReference>
<dbReference type="RefSeq" id="WP_005948867.1">
    <property type="nucleotide sequence ID" value="NZ_CP136423.1"/>
</dbReference>
<keyword evidence="1" id="KW-0472">Membrane</keyword>
<reference evidence="2 3" key="1">
    <citation type="submission" date="2009-01" db="EMBL/GenBank/DDBJ databases">
        <authorList>
            <person name="Fulton L."/>
            <person name="Clifton S."/>
            <person name="Fulton B."/>
            <person name="Xu J."/>
            <person name="Minx P."/>
            <person name="Pepin K.H."/>
            <person name="Johnson M."/>
            <person name="Bhonagiri V."/>
            <person name="Nash W.E."/>
            <person name="Mardis E.R."/>
            <person name="Wilson R.K."/>
        </authorList>
    </citation>
    <scope>NUCLEOTIDE SEQUENCE [LARGE SCALE GENOMIC DNA]</scope>
    <source>
        <strain evidence="3">DSM 10507 / JCM 14656 / S5a33</strain>
    </source>
</reference>
<dbReference type="HOGENOM" id="CLU_168755_0_0_9"/>
<protein>
    <recommendedName>
        <fullName evidence="4">Haemolysin XhlA</fullName>
    </recommendedName>
</protein>
<evidence type="ECO:0000256" key="1">
    <source>
        <dbReference type="SAM" id="Phobius"/>
    </source>
</evidence>
<dbReference type="AlphaFoldDB" id="C0CM69"/>
<name>C0CM69_BLAHS</name>
<feature type="transmembrane region" description="Helical" evidence="1">
    <location>
        <begin position="80"/>
        <end position="101"/>
    </location>
</feature>
<accession>C0CM69</accession>
<dbReference type="GeneID" id="86822316"/>
<evidence type="ECO:0000313" key="3">
    <source>
        <dbReference type="Proteomes" id="UP000003100"/>
    </source>
</evidence>
<keyword evidence="1" id="KW-0812">Transmembrane</keyword>
<sequence length="103" mass="11820">MGCENNCVNEHRLKKIEEDFKEFRDKNSKDHKEFFNRLEDVEKDMISSKSDREHINEKLDEISGNVKVLMEKPGKRYETIATSVLTGIIGALIGFIASGVFPM</sequence>
<dbReference type="Gene3D" id="1.20.1170.10">
    <property type="match status" value="1"/>
</dbReference>